<dbReference type="InterPro" id="IPR038461">
    <property type="entry name" value="Schlafen_AlbA_2_dom_sf"/>
</dbReference>
<name>A0A7R7EPF4_9FIRM</name>
<reference evidence="3 4" key="1">
    <citation type="submission" date="2020-11" db="EMBL/GenBank/DDBJ databases">
        <title>Draft genome sequencing of a Lachnospiraceae strain isolated from anoxic soil subjected to BSD treatment.</title>
        <authorList>
            <person name="Uek A."/>
            <person name="Tonouchi A."/>
        </authorList>
    </citation>
    <scope>NUCLEOTIDE SEQUENCE [LARGE SCALE GENOMIC DNA]</scope>
    <source>
        <strain evidence="3 4">TB5</strain>
    </source>
</reference>
<feature type="domain" description="Schlafen AlbA-2" evidence="2">
    <location>
        <begin position="14"/>
        <end position="141"/>
    </location>
</feature>
<feature type="region of interest" description="Disordered" evidence="1">
    <location>
        <begin position="336"/>
        <end position="355"/>
    </location>
</feature>
<organism evidence="3 4">
    <name type="scientific">Anaeromicropila herbilytica</name>
    <dbReference type="NCBI Taxonomy" id="2785025"/>
    <lineage>
        <taxon>Bacteria</taxon>
        <taxon>Bacillati</taxon>
        <taxon>Bacillota</taxon>
        <taxon>Clostridia</taxon>
        <taxon>Lachnospirales</taxon>
        <taxon>Lachnospiraceae</taxon>
        <taxon>Anaeromicropila</taxon>
    </lineage>
</organism>
<protein>
    <submittedName>
        <fullName evidence="3">Transcriptional regulator</fullName>
    </submittedName>
</protein>
<accession>A0A7R7EPF4</accession>
<dbReference type="EMBL" id="AP024169">
    <property type="protein sequence ID" value="BCN32621.1"/>
    <property type="molecule type" value="Genomic_DNA"/>
</dbReference>
<dbReference type="AlphaFoldDB" id="A0A7R7EPF4"/>
<dbReference type="PANTHER" id="PTHR30595">
    <property type="entry name" value="GLPR-RELATED TRANSCRIPTIONAL REPRESSOR"/>
    <property type="match status" value="1"/>
</dbReference>
<dbReference type="InterPro" id="IPR038475">
    <property type="entry name" value="RecG_C_sf"/>
</dbReference>
<feature type="region of interest" description="Disordered" evidence="1">
    <location>
        <begin position="417"/>
        <end position="438"/>
    </location>
</feature>
<keyword evidence="4" id="KW-1185">Reference proteome</keyword>
<dbReference type="Pfam" id="PF13749">
    <property type="entry name" value="HATPase_c_4"/>
    <property type="match status" value="1"/>
</dbReference>
<dbReference type="Pfam" id="PF04326">
    <property type="entry name" value="SLFN_AlbA_2"/>
    <property type="match status" value="1"/>
</dbReference>
<evidence type="ECO:0000313" key="3">
    <source>
        <dbReference type="EMBL" id="BCN32621.1"/>
    </source>
</evidence>
<sequence>MSKLFDISKFDSYKEDNRREVKKANGGLPLALWESYSSFANTYGGVIILGIKELDDKSWKTTGLKAADKEKLLDNFWNLIHNSQKVNINLLSENDVEVYEVGEDLIIVIYVPMAKREQKPVFINNNMFGGTFRRDHSGDYHCTRLQVKAMLRDQTDNTMDMEVLDDALMEDLNKETIQGYRNRHRTLKAGHPFERLDDTEYLRSIGAAAISDVDKQLHPTAAGMLMFGNEYNIVRHFPEYFLDYREVLDPTIRWTDRLQSSSGEWSGNICDFYFRVYNKITKDIKVPFKTKGGDRIDDTPVHEALREALANCLINTDFYGVRGVVIRKEPDKIIMENPGYSRTGKDQMRKGGVSDPRNKTLMKMFNLINIGERAGSGVPNIFNVWEDEGWIEPAIEEQFDPDRMILTLEFRKKQAKKATEKSDRKKATEKSDRKKVTKNTQEQYEQILTFMRLDTWYKASDLVEVLGVKETRTKELLRALVAGGKIIDNGVTKGRCYKKL</sequence>
<dbReference type="Proteomes" id="UP000595897">
    <property type="component" value="Chromosome"/>
</dbReference>
<dbReference type="RefSeq" id="WP_271713654.1">
    <property type="nucleotide sequence ID" value="NZ_AP024169.1"/>
</dbReference>
<gene>
    <name evidence="3" type="ORF">bsdtb5_39160</name>
</gene>
<feature type="compositionally biased region" description="Basic and acidic residues" evidence="1">
    <location>
        <begin position="417"/>
        <end position="434"/>
    </location>
</feature>
<evidence type="ECO:0000256" key="1">
    <source>
        <dbReference type="SAM" id="MobiDB-lite"/>
    </source>
</evidence>
<proteinExistence type="predicted"/>
<dbReference type="Gene3D" id="3.30.950.30">
    <property type="entry name" value="Schlafen, AAA domain"/>
    <property type="match status" value="1"/>
</dbReference>
<evidence type="ECO:0000313" key="4">
    <source>
        <dbReference type="Proteomes" id="UP000595897"/>
    </source>
</evidence>
<evidence type="ECO:0000259" key="2">
    <source>
        <dbReference type="Pfam" id="PF04326"/>
    </source>
</evidence>
<dbReference type="KEGG" id="ahb:bsdtb5_39160"/>
<dbReference type="InterPro" id="IPR007421">
    <property type="entry name" value="Schlafen_AlbA_2_dom"/>
</dbReference>
<dbReference type="PANTHER" id="PTHR30595:SF6">
    <property type="entry name" value="SCHLAFEN ALBA-2 DOMAIN-CONTAINING PROTEIN"/>
    <property type="match status" value="1"/>
</dbReference>
<dbReference type="Gene3D" id="3.30.565.60">
    <property type="match status" value="1"/>
</dbReference>